<comment type="caution">
    <text evidence="1">The sequence shown here is derived from an EMBL/GenBank/DDBJ whole genome shotgun (WGS) entry which is preliminary data.</text>
</comment>
<feature type="non-terminal residue" evidence="1">
    <location>
        <position position="1"/>
    </location>
</feature>
<name>A0AA38FYU5_TAXCH</name>
<keyword evidence="2" id="KW-1185">Reference proteome</keyword>
<accession>A0AA38FYU5</accession>
<feature type="non-terminal residue" evidence="1">
    <location>
        <position position="67"/>
    </location>
</feature>
<proteinExistence type="predicted"/>
<reference evidence="1 2" key="1">
    <citation type="journal article" date="2021" name="Nat. Plants">
        <title>The Taxus genome provides insights into paclitaxel biosynthesis.</title>
        <authorList>
            <person name="Xiong X."/>
            <person name="Gou J."/>
            <person name="Liao Q."/>
            <person name="Li Y."/>
            <person name="Zhou Q."/>
            <person name="Bi G."/>
            <person name="Li C."/>
            <person name="Du R."/>
            <person name="Wang X."/>
            <person name="Sun T."/>
            <person name="Guo L."/>
            <person name="Liang H."/>
            <person name="Lu P."/>
            <person name="Wu Y."/>
            <person name="Zhang Z."/>
            <person name="Ro D.K."/>
            <person name="Shang Y."/>
            <person name="Huang S."/>
            <person name="Yan J."/>
        </authorList>
    </citation>
    <scope>NUCLEOTIDE SEQUENCE [LARGE SCALE GENOMIC DNA]</scope>
    <source>
        <strain evidence="1">Ta-2019</strain>
    </source>
</reference>
<dbReference type="Gene3D" id="3.40.50.720">
    <property type="entry name" value="NAD(P)-binding Rossmann-like Domain"/>
    <property type="match status" value="1"/>
</dbReference>
<dbReference type="AlphaFoldDB" id="A0AA38FYU5"/>
<dbReference type="Proteomes" id="UP000824469">
    <property type="component" value="Unassembled WGS sequence"/>
</dbReference>
<sequence length="67" mass="8072">SNVVSVAEDELMRILILMRNFVPGYKQIVGGDWNVAAISYRSYDLDRENYRYCWCWSDWQRITQTFE</sequence>
<dbReference type="EMBL" id="JAHRHJ020000006">
    <property type="protein sequence ID" value="KAH9312641.1"/>
    <property type="molecule type" value="Genomic_DNA"/>
</dbReference>
<protein>
    <submittedName>
        <fullName evidence="1">Uncharacterized protein</fullName>
    </submittedName>
</protein>
<evidence type="ECO:0000313" key="1">
    <source>
        <dbReference type="EMBL" id="KAH9312641.1"/>
    </source>
</evidence>
<evidence type="ECO:0000313" key="2">
    <source>
        <dbReference type="Proteomes" id="UP000824469"/>
    </source>
</evidence>
<gene>
    <name evidence="1" type="ORF">KI387_027676</name>
</gene>
<organism evidence="1 2">
    <name type="scientific">Taxus chinensis</name>
    <name type="common">Chinese yew</name>
    <name type="synonym">Taxus wallichiana var. chinensis</name>
    <dbReference type="NCBI Taxonomy" id="29808"/>
    <lineage>
        <taxon>Eukaryota</taxon>
        <taxon>Viridiplantae</taxon>
        <taxon>Streptophyta</taxon>
        <taxon>Embryophyta</taxon>
        <taxon>Tracheophyta</taxon>
        <taxon>Spermatophyta</taxon>
        <taxon>Pinopsida</taxon>
        <taxon>Pinidae</taxon>
        <taxon>Conifers II</taxon>
        <taxon>Cupressales</taxon>
        <taxon>Taxaceae</taxon>
        <taxon>Taxus</taxon>
    </lineage>
</organism>